<dbReference type="InterPro" id="IPR046817">
    <property type="entry name" value="MmeI_N"/>
</dbReference>
<dbReference type="Proteomes" id="UP000595857">
    <property type="component" value="Chromosome"/>
</dbReference>
<evidence type="ECO:0000256" key="3">
    <source>
        <dbReference type="ARBA" id="ARBA00022679"/>
    </source>
</evidence>
<sequence>MPSPIEHFIARWQNQTGGAERANYALFLTELCAMLDVAPPQPASAEHENNDYVFERAVSFKEAGDKIGHGRIDLYKRGHFVLEAKQSRQKGGRKAIAGQEELFEPSTAPAGRRTADRNWDILMLNARRQAEDYARALPENHEWPPFIIVCDVGHAFEIFADFTGKGRNYTQFPDRQNFRIYLEDLRKDEVRERLRLIWTDPAALDPTRKAAKATRDVAERLANVTRLLEARGFDPELVAQFLMRCLFTMFAEDVKLLPEGSFQQLLKKCADDPQKFKPMVSQLWTAMNTGDFPYAIEAHVKKFNGDFFRNPVVLELKREEIGELLMAATKQWRDVEPAIFGSLLEGALNPKERSKLGAHYTPRAYVERLIIPTIMEPLRADWRDAAVAARKRLLRLHGNYSCTHSRGLCMLHMHKQKLHNNRSQREQAVLR</sequence>
<evidence type="ECO:0000256" key="4">
    <source>
        <dbReference type="ARBA" id="ARBA00047942"/>
    </source>
</evidence>
<organism evidence="7 8">
    <name type="scientific">Devosia rhizoryzae</name>
    <dbReference type="NCBI Taxonomy" id="2774137"/>
    <lineage>
        <taxon>Bacteria</taxon>
        <taxon>Pseudomonadati</taxon>
        <taxon>Pseudomonadota</taxon>
        <taxon>Alphaproteobacteria</taxon>
        <taxon>Hyphomicrobiales</taxon>
        <taxon>Devosiaceae</taxon>
        <taxon>Devosia</taxon>
    </lineage>
</organism>
<dbReference type="EMBL" id="CP068046">
    <property type="protein sequence ID" value="QQR39915.1"/>
    <property type="molecule type" value="Genomic_DNA"/>
</dbReference>
<evidence type="ECO:0000256" key="2">
    <source>
        <dbReference type="ARBA" id="ARBA00022603"/>
    </source>
</evidence>
<dbReference type="InterPro" id="IPR046819">
    <property type="entry name" value="MmeI_hel"/>
</dbReference>
<comment type="catalytic activity">
    <reaction evidence="4">
        <text>a 2'-deoxyadenosine in DNA + S-adenosyl-L-methionine = an N(6)-methyl-2'-deoxyadenosine in DNA + S-adenosyl-L-homocysteine + H(+)</text>
        <dbReference type="Rhea" id="RHEA:15197"/>
        <dbReference type="Rhea" id="RHEA-COMP:12418"/>
        <dbReference type="Rhea" id="RHEA-COMP:12419"/>
        <dbReference type="ChEBI" id="CHEBI:15378"/>
        <dbReference type="ChEBI" id="CHEBI:57856"/>
        <dbReference type="ChEBI" id="CHEBI:59789"/>
        <dbReference type="ChEBI" id="CHEBI:90615"/>
        <dbReference type="ChEBI" id="CHEBI:90616"/>
        <dbReference type="EC" id="2.1.1.72"/>
    </reaction>
</comment>
<dbReference type="Pfam" id="PF20465">
    <property type="entry name" value="MmeI_hel"/>
    <property type="match status" value="1"/>
</dbReference>
<dbReference type="SUPFAM" id="SSF53335">
    <property type="entry name" value="S-adenosyl-L-methionine-dependent methyltransferases"/>
    <property type="match status" value="1"/>
</dbReference>
<evidence type="ECO:0000313" key="7">
    <source>
        <dbReference type="EMBL" id="QQR39915.1"/>
    </source>
</evidence>
<dbReference type="Pfam" id="PF20464">
    <property type="entry name" value="MmeI_N"/>
    <property type="match status" value="1"/>
</dbReference>
<dbReference type="PANTHER" id="PTHR33841:SF1">
    <property type="entry name" value="DNA METHYLTRANSFERASE A"/>
    <property type="match status" value="1"/>
</dbReference>
<evidence type="ECO:0000256" key="1">
    <source>
        <dbReference type="ARBA" id="ARBA00011900"/>
    </source>
</evidence>
<protein>
    <recommendedName>
        <fullName evidence="1">site-specific DNA-methyltransferase (adenine-specific)</fullName>
        <ecNumber evidence="1">2.1.1.72</ecNumber>
    </recommendedName>
</protein>
<accession>A0ABX7C6N2</accession>
<name>A0ABX7C6N2_9HYPH</name>
<keyword evidence="3" id="KW-0808">Transferase</keyword>
<reference evidence="7 8" key="1">
    <citation type="submission" date="2021-01" db="EMBL/GenBank/DDBJ databases">
        <title>Genome seq and assembly of Devosia sp. LEGU1.</title>
        <authorList>
            <person name="Chhetri G."/>
        </authorList>
    </citation>
    <scope>NUCLEOTIDE SEQUENCE [LARGE SCALE GENOMIC DNA]</scope>
    <source>
        <strain evidence="7 8">LEGU1</strain>
    </source>
</reference>
<keyword evidence="8" id="KW-1185">Reference proteome</keyword>
<feature type="domain" description="MmeI-like helicase spacer" evidence="6">
    <location>
        <begin position="238"/>
        <end position="308"/>
    </location>
</feature>
<evidence type="ECO:0000259" key="6">
    <source>
        <dbReference type="Pfam" id="PF20465"/>
    </source>
</evidence>
<dbReference type="InterPro" id="IPR029063">
    <property type="entry name" value="SAM-dependent_MTases_sf"/>
</dbReference>
<evidence type="ECO:0000259" key="5">
    <source>
        <dbReference type="Pfam" id="PF20464"/>
    </source>
</evidence>
<dbReference type="InterPro" id="IPR050953">
    <property type="entry name" value="N4_N6_ade-DNA_methylase"/>
</dbReference>
<proteinExistence type="predicted"/>
<keyword evidence="2" id="KW-0489">Methyltransferase</keyword>
<dbReference type="RefSeq" id="WP_201634773.1">
    <property type="nucleotide sequence ID" value="NZ_CP068046.1"/>
</dbReference>
<gene>
    <name evidence="7" type="ORF">JI748_02555</name>
</gene>
<dbReference type="PANTHER" id="PTHR33841">
    <property type="entry name" value="DNA METHYLTRANSFERASE YEEA-RELATED"/>
    <property type="match status" value="1"/>
</dbReference>
<evidence type="ECO:0000313" key="8">
    <source>
        <dbReference type="Proteomes" id="UP000595857"/>
    </source>
</evidence>
<dbReference type="EC" id="2.1.1.72" evidence="1"/>
<feature type="domain" description="MmeI-like N-terminal" evidence="5">
    <location>
        <begin position="5"/>
        <end position="230"/>
    </location>
</feature>